<proteinExistence type="predicted"/>
<evidence type="ECO:0000313" key="2">
    <source>
        <dbReference type="EMBL" id="KYN21346.1"/>
    </source>
</evidence>
<dbReference type="AlphaFoldDB" id="A0A195E8A4"/>
<feature type="compositionally biased region" description="Basic residues" evidence="1">
    <location>
        <begin position="126"/>
        <end position="137"/>
    </location>
</feature>
<sequence length="278" mass="32002">MPHRTADTIRYGTASRETKARTGDDLAASRDWSADAPPNKHRSSPIIAEAPERERRRDDRERRQSGRQRERATHRVRGKKTEAAVLSEKNTKRPDPLSPRVYFVIASFSRERERPAAGTKEERRTGVHKRIAPHVRRGTVVSPVSASDLRRVRFSLESGESIYSPCVTSKSPAGRREKTGRRPRERRGRDEGWKAGRQAGRPRRPEPSPCRRRRRRRRRPSPLLSPPRLVSSRFVSSRLTSSLTFGSLARLSRKLEPFFRERVEACWRYQATGANRGR</sequence>
<accession>A0A195E8A4</accession>
<feature type="compositionally biased region" description="Basic and acidic residues" evidence="1">
    <location>
        <begin position="174"/>
        <end position="194"/>
    </location>
</feature>
<feature type="compositionally biased region" description="Basic and acidic residues" evidence="1">
    <location>
        <begin position="50"/>
        <end position="73"/>
    </location>
</feature>
<evidence type="ECO:0000313" key="3">
    <source>
        <dbReference type="Proteomes" id="UP000078492"/>
    </source>
</evidence>
<name>A0A195E8A4_9HYME</name>
<evidence type="ECO:0000256" key="1">
    <source>
        <dbReference type="SAM" id="MobiDB-lite"/>
    </source>
</evidence>
<feature type="compositionally biased region" description="Basic residues" evidence="1">
    <location>
        <begin position="210"/>
        <end position="220"/>
    </location>
</feature>
<feature type="region of interest" description="Disordered" evidence="1">
    <location>
        <begin position="1"/>
        <end position="149"/>
    </location>
</feature>
<dbReference type="EMBL" id="KQ979479">
    <property type="protein sequence ID" value="KYN21346.1"/>
    <property type="molecule type" value="Genomic_DNA"/>
</dbReference>
<dbReference type="Proteomes" id="UP000078492">
    <property type="component" value="Unassembled WGS sequence"/>
</dbReference>
<feature type="compositionally biased region" description="Basic and acidic residues" evidence="1">
    <location>
        <begin position="16"/>
        <end position="28"/>
    </location>
</feature>
<feature type="compositionally biased region" description="Basic and acidic residues" evidence="1">
    <location>
        <begin position="109"/>
        <end position="125"/>
    </location>
</feature>
<protein>
    <submittedName>
        <fullName evidence="2">Uncharacterized protein</fullName>
    </submittedName>
</protein>
<organism evidence="2 3">
    <name type="scientific">Trachymyrmex cornetzi</name>
    <dbReference type="NCBI Taxonomy" id="471704"/>
    <lineage>
        <taxon>Eukaryota</taxon>
        <taxon>Metazoa</taxon>
        <taxon>Ecdysozoa</taxon>
        <taxon>Arthropoda</taxon>
        <taxon>Hexapoda</taxon>
        <taxon>Insecta</taxon>
        <taxon>Pterygota</taxon>
        <taxon>Neoptera</taxon>
        <taxon>Endopterygota</taxon>
        <taxon>Hymenoptera</taxon>
        <taxon>Apocrita</taxon>
        <taxon>Aculeata</taxon>
        <taxon>Formicoidea</taxon>
        <taxon>Formicidae</taxon>
        <taxon>Myrmicinae</taxon>
        <taxon>Trachymyrmex</taxon>
    </lineage>
</organism>
<keyword evidence="3" id="KW-1185">Reference proteome</keyword>
<reference evidence="2 3" key="1">
    <citation type="submission" date="2015-09" db="EMBL/GenBank/DDBJ databases">
        <title>Trachymyrmex cornetzi WGS genome.</title>
        <authorList>
            <person name="Nygaard S."/>
            <person name="Hu H."/>
            <person name="Boomsma J."/>
            <person name="Zhang G."/>
        </authorList>
    </citation>
    <scope>NUCLEOTIDE SEQUENCE [LARGE SCALE GENOMIC DNA]</scope>
    <source>
        <strain evidence="2">Tcor2-1</strain>
        <tissue evidence="2">Whole body</tissue>
    </source>
</reference>
<feature type="region of interest" description="Disordered" evidence="1">
    <location>
        <begin position="163"/>
        <end position="228"/>
    </location>
</feature>
<gene>
    <name evidence="2" type="ORF">ALC57_06271</name>
</gene>